<name>A0A0H4PYK6_9BACT</name>
<accession>A0A0H4PYK6</accession>
<reference evidence="1 2" key="1">
    <citation type="submission" date="2015-07" db="EMBL/GenBank/DDBJ databases">
        <authorList>
            <person name="Kim K.M."/>
        </authorList>
    </citation>
    <scope>NUCLEOTIDE SEQUENCE [LARGE SCALE GENOMIC DNA]</scope>
    <source>
        <strain evidence="1 2">KCTC 12363</strain>
    </source>
</reference>
<dbReference type="PATRIC" id="fig|320787.5.peg.4553"/>
<proteinExistence type="predicted"/>
<dbReference type="Proteomes" id="UP000036520">
    <property type="component" value="Chromosome"/>
</dbReference>
<dbReference type="EMBL" id="CP012040">
    <property type="protein sequence ID" value="AKP53507.1"/>
    <property type="molecule type" value="Genomic_DNA"/>
</dbReference>
<dbReference type="OrthoDB" id="978748at2"/>
<sequence length="161" mass="19223">MKIPSLANIKKELKQRDESELVDLVLQLSKLSRDNKAFVYFKLFEADNHELYLTMVKDELEEAFENANLKSYFTAKKSAQAIRRMMNKSLKLTKDKVTIIELLFFFCEKIIEYGYLKFHHPVIDNLYASQVRKIEKLIEGLHEDLQFDYQETLQNFQKYVR</sequence>
<evidence type="ECO:0000313" key="1">
    <source>
        <dbReference type="EMBL" id="AKP53507.1"/>
    </source>
</evidence>
<organism evidence="1 2">
    <name type="scientific">Cyclobacterium amurskyense</name>
    <dbReference type="NCBI Taxonomy" id="320787"/>
    <lineage>
        <taxon>Bacteria</taxon>
        <taxon>Pseudomonadati</taxon>
        <taxon>Bacteroidota</taxon>
        <taxon>Cytophagia</taxon>
        <taxon>Cytophagales</taxon>
        <taxon>Cyclobacteriaceae</taxon>
        <taxon>Cyclobacterium</taxon>
    </lineage>
</organism>
<evidence type="ECO:0000313" key="2">
    <source>
        <dbReference type="Proteomes" id="UP000036520"/>
    </source>
</evidence>
<dbReference type="AlphaFoldDB" id="A0A0H4PYK6"/>
<dbReference type="RefSeq" id="WP_048643605.1">
    <property type="nucleotide sequence ID" value="NZ_CP012040.1"/>
</dbReference>
<dbReference type="STRING" id="320787.CA2015_4154"/>
<gene>
    <name evidence="1" type="ORF">CA2015_4154</name>
</gene>
<dbReference type="KEGG" id="camu:CA2015_4154"/>
<keyword evidence="2" id="KW-1185">Reference proteome</keyword>
<protein>
    <submittedName>
        <fullName evidence="1">Uncharacterized protein</fullName>
    </submittedName>
</protein>